<protein>
    <submittedName>
        <fullName evidence="4">Dipeptidyl aminopeptidase</fullName>
    </submittedName>
</protein>
<dbReference type="InterPro" id="IPR029058">
    <property type="entry name" value="AB_hydrolase_fold"/>
</dbReference>
<feature type="coiled-coil region" evidence="1">
    <location>
        <begin position="5"/>
        <end position="32"/>
    </location>
</feature>
<dbReference type="InterPro" id="IPR001375">
    <property type="entry name" value="Peptidase_S9_cat"/>
</dbReference>
<dbReference type="SUPFAM" id="SSF53474">
    <property type="entry name" value="alpha/beta-Hydrolases"/>
    <property type="match status" value="1"/>
</dbReference>
<evidence type="ECO:0000313" key="5">
    <source>
        <dbReference type="Proteomes" id="UP001194696"/>
    </source>
</evidence>
<sequence length="728" mass="80244">MKRDSEAELRSLDELEKELKSHESVVEETISITRSRMDSGAFVESNESSGGNMMSSSSSSHASSGEWTSPIDVTFITSSTATQSNLRKNESTGDLFWAEINKDSNGRQTIQYRSAATGLTTELTPEPFIARTRVHEYGGAVFSLGSDFVVSSNDADCRLYKIDVATKTAVPLTPENKDWRYADVEIHPSEKFLICVREDHTVDTPQTVVNTLVVVRLDTKEPNVEVLVEGADFYSAPRFNPVNTHEFAYYSWSHPFMTWDHTQLYYGHLEISEESSVKLVSQVLLGGADKSNEESINQPRFAADGTLYFINDKTGFWNLYSYKAGSGKDAELVLQEPYKAEFQGPAWTFGARSYYPLKSDATKLAASYIKDGLSHLAIIDTKAKTMKNVPLNFQVICSVYASTNGQDDVLLLGVGSYNVPLQTISYNLRTSQYDVIMKSSAAEVPNGFVSNPEPLTFKTTGNLDAYALYYPPTNADYVAPEGTLPPLRVLSHGGPTGAFESNLNWNINYFTSRGFGVVAVNYGGSTNYGREYRSRLRTKWGIVDVDDCCNAATYLVQRGDVDPEKLAIVGGSAGGYSTLACLAFKDVFKAGVSHYGIGDLETLAKDTHKFELLYPESLIGPYPAAKALYHERSPLYSADKITCACAFFQGAKDKVVPPNQAEMMVSALKERGLPVAYVLFEEEAHGFRMPKNVKAALQGEVTFLGRIFGFKPFDAVPIDIINEDAIGK</sequence>
<evidence type="ECO:0000256" key="1">
    <source>
        <dbReference type="SAM" id="Coils"/>
    </source>
</evidence>
<comment type="caution">
    <text evidence="4">The sequence shown here is derived from an EMBL/GenBank/DDBJ whole genome shotgun (WGS) entry which is preliminary data.</text>
</comment>
<name>A0ABQ7JIV5_9FUNG</name>
<organism evidence="4 5">
    <name type="scientific">Linnemannia gamsii</name>
    <dbReference type="NCBI Taxonomy" id="64522"/>
    <lineage>
        <taxon>Eukaryota</taxon>
        <taxon>Fungi</taxon>
        <taxon>Fungi incertae sedis</taxon>
        <taxon>Mucoromycota</taxon>
        <taxon>Mortierellomycotina</taxon>
        <taxon>Mortierellomycetes</taxon>
        <taxon>Mortierellales</taxon>
        <taxon>Mortierellaceae</taxon>
        <taxon>Linnemannia</taxon>
    </lineage>
</organism>
<dbReference type="SUPFAM" id="SSF82171">
    <property type="entry name" value="DPP6 N-terminal domain-like"/>
    <property type="match status" value="1"/>
</dbReference>
<dbReference type="Proteomes" id="UP001194696">
    <property type="component" value="Unassembled WGS sequence"/>
</dbReference>
<proteinExistence type="predicted"/>
<evidence type="ECO:0000259" key="3">
    <source>
        <dbReference type="Pfam" id="PF00326"/>
    </source>
</evidence>
<gene>
    <name evidence="4" type="primary">DAP2</name>
    <name evidence="4" type="ORF">BGZ96_003851</name>
</gene>
<accession>A0ABQ7JIV5</accession>
<evidence type="ECO:0000256" key="2">
    <source>
        <dbReference type="SAM" id="MobiDB-lite"/>
    </source>
</evidence>
<keyword evidence="5" id="KW-1185">Reference proteome</keyword>
<dbReference type="PANTHER" id="PTHR43056">
    <property type="entry name" value="PEPTIDASE S9 PROLYL OLIGOPEPTIDASE"/>
    <property type="match status" value="1"/>
</dbReference>
<feature type="domain" description="Peptidase S9 prolyl oligopeptidase catalytic" evidence="3">
    <location>
        <begin position="503"/>
        <end position="709"/>
    </location>
</feature>
<keyword evidence="4" id="KW-0031">Aminopeptidase</keyword>
<dbReference type="InterPro" id="IPR050585">
    <property type="entry name" value="Xaa-Pro_dipeptidyl-ppase/CocE"/>
</dbReference>
<dbReference type="Gene3D" id="3.40.50.1820">
    <property type="entry name" value="alpha/beta hydrolase"/>
    <property type="match status" value="1"/>
</dbReference>
<keyword evidence="4" id="KW-0645">Protease</keyword>
<keyword evidence="1" id="KW-0175">Coiled coil</keyword>
<dbReference type="PANTHER" id="PTHR43056:SF5">
    <property type="entry name" value="PEPTIDASE S9 PROLYL OLIGOPEPTIDASE CATALYTIC DOMAIN-CONTAINING PROTEIN"/>
    <property type="match status" value="1"/>
</dbReference>
<feature type="compositionally biased region" description="Low complexity" evidence="2">
    <location>
        <begin position="44"/>
        <end position="65"/>
    </location>
</feature>
<feature type="region of interest" description="Disordered" evidence="2">
    <location>
        <begin position="42"/>
        <end position="65"/>
    </location>
</feature>
<evidence type="ECO:0000313" key="4">
    <source>
        <dbReference type="EMBL" id="KAG0275285.1"/>
    </source>
</evidence>
<dbReference type="Pfam" id="PF00326">
    <property type="entry name" value="Peptidase_S9"/>
    <property type="match status" value="1"/>
</dbReference>
<dbReference type="GO" id="GO:0004177">
    <property type="term" value="F:aminopeptidase activity"/>
    <property type="evidence" value="ECO:0007669"/>
    <property type="project" value="UniProtKB-KW"/>
</dbReference>
<reference evidence="4 5" key="1">
    <citation type="journal article" date="2020" name="Fungal Divers.">
        <title>Resolving the Mortierellaceae phylogeny through synthesis of multi-gene phylogenetics and phylogenomics.</title>
        <authorList>
            <person name="Vandepol N."/>
            <person name="Liber J."/>
            <person name="Desiro A."/>
            <person name="Na H."/>
            <person name="Kennedy M."/>
            <person name="Barry K."/>
            <person name="Grigoriev I.V."/>
            <person name="Miller A.N."/>
            <person name="O'Donnell K."/>
            <person name="Stajich J.E."/>
            <person name="Bonito G."/>
        </authorList>
    </citation>
    <scope>NUCLEOTIDE SEQUENCE [LARGE SCALE GENOMIC DNA]</scope>
    <source>
        <strain evidence="4 5">AD045</strain>
    </source>
</reference>
<dbReference type="EMBL" id="JAAAIM010001874">
    <property type="protein sequence ID" value="KAG0275285.1"/>
    <property type="molecule type" value="Genomic_DNA"/>
</dbReference>
<keyword evidence="4" id="KW-0378">Hydrolase</keyword>